<proteinExistence type="predicted"/>
<accession>A0ABT5QI19</accession>
<dbReference type="SUPFAM" id="SSF82185">
    <property type="entry name" value="Histone H3 K4-specific methyltransferase SET7/9 N-terminal domain"/>
    <property type="match status" value="2"/>
</dbReference>
<evidence type="ECO:0000313" key="3">
    <source>
        <dbReference type="Proteomes" id="UP001149821"/>
    </source>
</evidence>
<keyword evidence="1" id="KW-0677">Repeat</keyword>
<protein>
    <recommendedName>
        <fullName evidence="4">MORN repeat-containing protein</fullName>
    </recommendedName>
</protein>
<organism evidence="2 3">
    <name type="scientific">Enterovibrio qingdaonensis</name>
    <dbReference type="NCBI Taxonomy" id="2899818"/>
    <lineage>
        <taxon>Bacteria</taxon>
        <taxon>Pseudomonadati</taxon>
        <taxon>Pseudomonadota</taxon>
        <taxon>Gammaproteobacteria</taxon>
        <taxon>Vibrionales</taxon>
        <taxon>Vibrionaceae</taxon>
        <taxon>Enterovibrio</taxon>
    </lineage>
</organism>
<dbReference type="SMART" id="SM00698">
    <property type="entry name" value="MORN"/>
    <property type="match status" value="5"/>
</dbReference>
<comment type="caution">
    <text evidence="2">The sequence shown here is derived from an EMBL/GenBank/DDBJ whole genome shotgun (WGS) entry which is preliminary data.</text>
</comment>
<reference evidence="2" key="1">
    <citation type="submission" date="2021-12" db="EMBL/GenBank/DDBJ databases">
        <title>Enterovibrio ZSDZ35 sp. nov. and Enterovibrio ZSDZ42 sp. nov., isolated from coastal seawater in Qingdao.</title>
        <authorList>
            <person name="Zhang P."/>
        </authorList>
    </citation>
    <scope>NUCLEOTIDE SEQUENCE</scope>
    <source>
        <strain evidence="2">ZSDZ35</strain>
    </source>
</reference>
<dbReference type="Gene3D" id="2.20.110.10">
    <property type="entry name" value="Histone H3 K4-specific methyltransferase SET7/9 N-terminal domain"/>
    <property type="match status" value="2"/>
</dbReference>
<dbReference type="RefSeq" id="WP_274140566.1">
    <property type="nucleotide sequence ID" value="NZ_JAJUBB010000002.1"/>
</dbReference>
<dbReference type="InterPro" id="IPR003409">
    <property type="entry name" value="MORN"/>
</dbReference>
<gene>
    <name evidence="2" type="ORF">LRP49_04720</name>
</gene>
<name>A0ABT5QI19_9GAMM</name>
<evidence type="ECO:0008006" key="4">
    <source>
        <dbReference type="Google" id="ProtNLM"/>
    </source>
</evidence>
<dbReference type="EMBL" id="JAJUBB010000002">
    <property type="protein sequence ID" value="MDD1780499.1"/>
    <property type="molecule type" value="Genomic_DNA"/>
</dbReference>
<dbReference type="Pfam" id="PF02493">
    <property type="entry name" value="MORN"/>
    <property type="match status" value="5"/>
</dbReference>
<dbReference type="PANTHER" id="PTHR43215:SF14">
    <property type="entry name" value="RADIAL SPOKE HEAD 1 HOMOLOG"/>
    <property type="match status" value="1"/>
</dbReference>
<dbReference type="Proteomes" id="UP001149821">
    <property type="component" value="Unassembled WGS sequence"/>
</dbReference>
<evidence type="ECO:0000313" key="2">
    <source>
        <dbReference type="EMBL" id="MDD1780499.1"/>
    </source>
</evidence>
<evidence type="ECO:0000256" key="1">
    <source>
        <dbReference type="ARBA" id="ARBA00022737"/>
    </source>
</evidence>
<keyword evidence="3" id="KW-1185">Reference proteome</keyword>
<dbReference type="PANTHER" id="PTHR43215">
    <property type="entry name" value="RADIAL SPOKE HEAD 1 HOMOLOG"/>
    <property type="match status" value="1"/>
</dbReference>
<sequence length="281" mass="31826">MLKIWYSLITFGIEFRNKMLNTDMRCAKIKRAIKESINVLVIVSAYMSSLCFADETGKQLKETCSPIEYVENLEIGSWYYQGGFCNGLPHGIGTQSKAYVSLNGLYIKGTLVGRVIEQRRDGSRLVGPYVDGRRHGKFHLYESTEITLVQFYNHGLLVSRREPIDMAQSYVGEYDDIGQRSGKGEFIHPNSGIRYSGDWSSDMLNGQGEITFPDGSTYKGGFKDNRRSGFGIETLVDRHSYKGMWENGRMHGHGQITYTNGCKYTGHFANGRRLDELICQD</sequence>